<dbReference type="PROSITE" id="PS51918">
    <property type="entry name" value="RADICAL_SAM"/>
    <property type="match status" value="1"/>
</dbReference>
<sequence length="440" mass="50426">MSTRQTLAAGTQALAEEVSIVPRTKYRSRRVVRQAKQEPLDTSSELSIEKEDQEDRVWKTLLRNSIETPEEVHRIWGEDLQTMRELEKEFNIRINPYYASLIEQKGDPIYKQVVPSKHELIKGCCVDDPLNEERDSPVPSITHRYPDRVLFLVAHECAVYCRFCTRKRKVADASKISLKYLQAGIDYIRAHKEIRDVVLSGGDPLTLSDRRIEFILKSLREIPHVEIIRIGTKIPCVLPQRITKKLVNIIKKYHPVYVNTHFNHPRELTPEAKQACERLVDAGVPVGNQCVLLKGVNDDPETMRALMKGLLKMRVRPYYIYQADIVRGTEHFRTRVEKGLEIIQALRGHISGLGVPHFVIDSPGGGGKIPLLPHYIEKMDEHEVVMKNYKGETYIYPQVQEDLLASNAPETIPQNADSKRAEGQNCTDNFNVGIEIQDYF</sequence>
<feature type="binding site" evidence="11">
    <location>
        <position position="161"/>
    </location>
    <ligand>
        <name>[4Fe-4S] cluster</name>
        <dbReference type="ChEBI" id="CHEBI:49883"/>
        <note>4Fe-4S-S-AdoMet</note>
    </ligand>
</feature>
<dbReference type="InterPro" id="IPR058240">
    <property type="entry name" value="rSAM_sf"/>
</dbReference>
<feature type="domain" description="Radical SAM core" evidence="13">
    <location>
        <begin position="143"/>
        <end position="353"/>
    </location>
</feature>
<evidence type="ECO:0000256" key="8">
    <source>
        <dbReference type="ARBA" id="ARBA00023004"/>
    </source>
</evidence>
<proteinExistence type="inferred from homology"/>
<dbReference type="NCBIfam" id="TIGR00238">
    <property type="entry name" value="KamA family radical SAM protein"/>
    <property type="match status" value="1"/>
</dbReference>
<dbReference type="PANTHER" id="PTHR30538:SF1">
    <property type="entry name" value="L-LYSINE 2,3-AMINOMUTASE"/>
    <property type="match status" value="1"/>
</dbReference>
<keyword evidence="8" id="KW-0408">Iron</keyword>
<keyword evidence="4 11" id="KW-0004">4Fe-4S</keyword>
<dbReference type="SFLD" id="SFLDG01070">
    <property type="entry name" value="PLP-dependent"/>
    <property type="match status" value="1"/>
</dbReference>
<evidence type="ECO:0000256" key="11">
    <source>
        <dbReference type="PIRSR" id="PIRSR004911-1"/>
    </source>
</evidence>
<feature type="binding site" evidence="11">
    <location>
        <position position="164"/>
    </location>
    <ligand>
        <name>[4Fe-4S] cluster</name>
        <dbReference type="ChEBI" id="CHEBI:49883"/>
        <note>4Fe-4S-S-AdoMet</note>
    </ligand>
</feature>
<dbReference type="InterPro" id="IPR013785">
    <property type="entry name" value="Aldolase_TIM"/>
</dbReference>
<feature type="binding site" evidence="11">
    <location>
        <position position="157"/>
    </location>
    <ligand>
        <name>[4Fe-4S] cluster</name>
        <dbReference type="ChEBI" id="CHEBI:49883"/>
        <note>4Fe-4S-S-AdoMet</note>
    </ligand>
</feature>
<evidence type="ECO:0000256" key="1">
    <source>
        <dbReference type="ARBA" id="ARBA00001933"/>
    </source>
</evidence>
<gene>
    <name evidence="14" type="ORF">D0433_09795</name>
</gene>
<evidence type="ECO:0000313" key="14">
    <source>
        <dbReference type="EMBL" id="RFM23652.1"/>
    </source>
</evidence>
<evidence type="ECO:0000256" key="5">
    <source>
        <dbReference type="ARBA" id="ARBA00022691"/>
    </source>
</evidence>
<dbReference type="Pfam" id="PF12544">
    <property type="entry name" value="LAM_C"/>
    <property type="match status" value="1"/>
</dbReference>
<dbReference type="PANTHER" id="PTHR30538">
    <property type="entry name" value="LYSINE 2,3-AMINOMUTASE-RELATED"/>
    <property type="match status" value="1"/>
</dbReference>
<evidence type="ECO:0000256" key="6">
    <source>
        <dbReference type="ARBA" id="ARBA00022723"/>
    </source>
</evidence>
<evidence type="ECO:0000256" key="12">
    <source>
        <dbReference type="PIRSR" id="PIRSR603739-50"/>
    </source>
</evidence>
<feature type="modified residue" description="N6-(pyridoxal phosphate)lysine" evidence="12">
    <location>
        <position position="368"/>
    </location>
</feature>
<dbReference type="GO" id="GO:0046872">
    <property type="term" value="F:metal ion binding"/>
    <property type="evidence" value="ECO:0007669"/>
    <property type="project" value="UniProtKB-KW"/>
</dbReference>
<organism evidence="14 15">
    <name type="scientific">Candidatus Thermochlorobacter aerophilus</name>
    <dbReference type="NCBI Taxonomy" id="1868324"/>
    <lineage>
        <taxon>Bacteria</taxon>
        <taxon>Pseudomonadati</taxon>
        <taxon>Chlorobiota</taxon>
        <taxon>Chlorobiia</taxon>
        <taxon>Chlorobiales</taxon>
        <taxon>Candidatus Thermochlorobacteriaceae</taxon>
        <taxon>Candidatus Thermochlorobacter</taxon>
    </lineage>
</organism>
<keyword evidence="5" id="KW-0949">S-adenosyl-L-methionine</keyword>
<evidence type="ECO:0000313" key="15">
    <source>
        <dbReference type="Proteomes" id="UP000266389"/>
    </source>
</evidence>
<keyword evidence="9 11" id="KW-0411">Iron-sulfur</keyword>
<comment type="similarity">
    <text evidence="3">Belongs to the radical SAM superfamily. KamA family.</text>
</comment>
<evidence type="ECO:0000256" key="2">
    <source>
        <dbReference type="ARBA" id="ARBA00001966"/>
    </source>
</evidence>
<dbReference type="Proteomes" id="UP000266389">
    <property type="component" value="Unassembled WGS sequence"/>
</dbReference>
<evidence type="ECO:0000256" key="9">
    <source>
        <dbReference type="ARBA" id="ARBA00023014"/>
    </source>
</evidence>
<dbReference type="GO" id="GO:0051539">
    <property type="term" value="F:4 iron, 4 sulfur cluster binding"/>
    <property type="evidence" value="ECO:0007669"/>
    <property type="project" value="UniProtKB-KW"/>
</dbReference>
<comment type="caution">
    <text evidence="14">The sequence shown here is derived from an EMBL/GenBank/DDBJ whole genome shotgun (WGS) entry which is preliminary data.</text>
</comment>
<dbReference type="SFLD" id="SFLDS00029">
    <property type="entry name" value="Radical_SAM"/>
    <property type="match status" value="1"/>
</dbReference>
<protein>
    <submittedName>
        <fullName evidence="14">KamA family radical SAM protein</fullName>
    </submittedName>
</protein>
<name>A0A395LYT8_9BACT</name>
<keyword evidence="7 12" id="KW-0663">Pyridoxal phosphate</keyword>
<dbReference type="EMBL" id="PHFL01000060">
    <property type="protein sequence ID" value="RFM23652.1"/>
    <property type="molecule type" value="Genomic_DNA"/>
</dbReference>
<keyword evidence="6 11" id="KW-0479">Metal-binding</keyword>
<evidence type="ECO:0000256" key="4">
    <source>
        <dbReference type="ARBA" id="ARBA00022485"/>
    </source>
</evidence>
<dbReference type="GO" id="GO:0016853">
    <property type="term" value="F:isomerase activity"/>
    <property type="evidence" value="ECO:0007669"/>
    <property type="project" value="UniProtKB-KW"/>
</dbReference>
<dbReference type="Gene3D" id="3.20.20.70">
    <property type="entry name" value="Aldolase class I"/>
    <property type="match status" value="1"/>
</dbReference>
<evidence type="ECO:0000259" key="13">
    <source>
        <dbReference type="PROSITE" id="PS51918"/>
    </source>
</evidence>
<dbReference type="InterPro" id="IPR007197">
    <property type="entry name" value="rSAM"/>
</dbReference>
<dbReference type="SUPFAM" id="SSF102114">
    <property type="entry name" value="Radical SAM enzymes"/>
    <property type="match status" value="1"/>
</dbReference>
<dbReference type="PIRSF" id="PIRSF004911">
    <property type="entry name" value="DUF160"/>
    <property type="match status" value="1"/>
</dbReference>
<reference evidence="14 15" key="1">
    <citation type="journal article" date="2011" name="ISME J.">
        <title>Community ecology of hot spring cyanobacterial mats: predominant populations and their functional potential.</title>
        <authorList>
            <person name="Klatt C.G."/>
            <person name="Wood J.M."/>
            <person name="Rusch D.B."/>
            <person name="Bateson M.M."/>
            <person name="Hamamura N."/>
            <person name="Heidelberg J.F."/>
            <person name="Grossman A.R."/>
            <person name="Bhaya D."/>
            <person name="Cohan F.M."/>
            <person name="Kuhl M."/>
            <person name="Bryant D.A."/>
            <person name="Ward D.M."/>
        </authorList>
    </citation>
    <scope>NUCLEOTIDE SEQUENCE [LARGE SCALE GENOMIC DNA]</scope>
    <source>
        <strain evidence="14">OS</strain>
    </source>
</reference>
<evidence type="ECO:0000256" key="3">
    <source>
        <dbReference type="ARBA" id="ARBA00008703"/>
    </source>
</evidence>
<dbReference type="AlphaFoldDB" id="A0A395LYT8"/>
<keyword evidence="10" id="KW-0413">Isomerase</keyword>
<evidence type="ECO:0000256" key="10">
    <source>
        <dbReference type="ARBA" id="ARBA00023235"/>
    </source>
</evidence>
<accession>A0A395LYT8</accession>
<dbReference type="InterPro" id="IPR025895">
    <property type="entry name" value="LAM_C_dom"/>
</dbReference>
<evidence type="ECO:0000256" key="7">
    <source>
        <dbReference type="ARBA" id="ARBA00022898"/>
    </source>
</evidence>
<dbReference type="InterPro" id="IPR003739">
    <property type="entry name" value="Lys_aminomutase/Glu_NH3_mut"/>
</dbReference>
<dbReference type="CDD" id="cd01335">
    <property type="entry name" value="Radical_SAM"/>
    <property type="match status" value="1"/>
</dbReference>
<dbReference type="Pfam" id="PF04055">
    <property type="entry name" value="Radical_SAM"/>
    <property type="match status" value="1"/>
</dbReference>
<comment type="cofactor">
    <cofactor evidence="2">
        <name>[4Fe-4S] cluster</name>
        <dbReference type="ChEBI" id="CHEBI:49883"/>
    </cofactor>
</comment>
<comment type="cofactor">
    <cofactor evidence="1 12">
        <name>pyridoxal 5'-phosphate</name>
        <dbReference type="ChEBI" id="CHEBI:597326"/>
    </cofactor>
</comment>